<feature type="transmembrane region" description="Helical" evidence="4">
    <location>
        <begin position="317"/>
        <end position="340"/>
    </location>
</feature>
<accession>B2IF65</accession>
<dbReference type="InterPro" id="IPR011701">
    <property type="entry name" value="MFS"/>
</dbReference>
<dbReference type="EMBL" id="CP001016">
    <property type="protein sequence ID" value="ACB95630.1"/>
    <property type="molecule type" value="Genomic_DNA"/>
</dbReference>
<dbReference type="Gene3D" id="1.20.1250.20">
    <property type="entry name" value="MFS general substrate transporter like domains"/>
    <property type="match status" value="2"/>
</dbReference>
<reference evidence="7" key="1">
    <citation type="submission" date="2008-03" db="EMBL/GenBank/DDBJ databases">
        <title>Complete sequence of chromosome of Beijerinckia indica subsp. indica ATCC 9039.</title>
        <authorList>
            <consortium name="US DOE Joint Genome Institute"/>
            <person name="Copeland A."/>
            <person name="Lucas S."/>
            <person name="Lapidus A."/>
            <person name="Glavina del Rio T."/>
            <person name="Dalin E."/>
            <person name="Tice H."/>
            <person name="Bruce D."/>
            <person name="Goodwin L."/>
            <person name="Pitluck S."/>
            <person name="LaButti K."/>
            <person name="Schmutz J."/>
            <person name="Larimer F."/>
            <person name="Land M."/>
            <person name="Hauser L."/>
            <person name="Kyrpides N."/>
            <person name="Mikhailova N."/>
            <person name="Dunfield P.F."/>
            <person name="Dedysh S.N."/>
            <person name="Liesack W."/>
            <person name="Saw J.H."/>
            <person name="Alam M."/>
            <person name="Chen Y."/>
            <person name="Murrell J.C."/>
            <person name="Richardson P."/>
        </authorList>
    </citation>
    <scope>NUCLEOTIDE SEQUENCE [LARGE SCALE GENOMIC DNA]</scope>
    <source>
        <strain evidence="7">ATCC 9039 / DSM 1715 / NCIMB 8712</strain>
    </source>
</reference>
<feature type="transmembrane region" description="Helical" evidence="4">
    <location>
        <begin position="268"/>
        <end position="288"/>
    </location>
</feature>
<evidence type="ECO:0000259" key="5">
    <source>
        <dbReference type="PROSITE" id="PS50850"/>
    </source>
</evidence>
<keyword evidence="7" id="KW-1185">Reference proteome</keyword>
<evidence type="ECO:0000313" key="6">
    <source>
        <dbReference type="EMBL" id="ACB95630.1"/>
    </source>
</evidence>
<feature type="transmembrane region" description="Helical" evidence="4">
    <location>
        <begin position="226"/>
        <end position="256"/>
    </location>
</feature>
<evidence type="ECO:0000256" key="4">
    <source>
        <dbReference type="SAM" id="Phobius"/>
    </source>
</evidence>
<dbReference type="Pfam" id="PF07690">
    <property type="entry name" value="MFS_1"/>
    <property type="match status" value="1"/>
</dbReference>
<protein>
    <submittedName>
        <fullName evidence="6">Major facilitator superfamily MFS_1</fullName>
    </submittedName>
</protein>
<dbReference type="HOGENOM" id="CLU_040537_2_0_5"/>
<dbReference type="SUPFAM" id="SSF103473">
    <property type="entry name" value="MFS general substrate transporter"/>
    <property type="match status" value="1"/>
</dbReference>
<dbReference type="Proteomes" id="UP000001695">
    <property type="component" value="Chromosome"/>
</dbReference>
<evidence type="ECO:0000313" key="7">
    <source>
        <dbReference type="Proteomes" id="UP000001695"/>
    </source>
</evidence>
<keyword evidence="2 4" id="KW-1133">Transmembrane helix</keyword>
<dbReference type="GO" id="GO:0005886">
    <property type="term" value="C:plasma membrane"/>
    <property type="evidence" value="ECO:0007669"/>
    <property type="project" value="TreeGrafter"/>
</dbReference>
<feature type="transmembrane region" description="Helical" evidence="4">
    <location>
        <begin position="150"/>
        <end position="172"/>
    </location>
</feature>
<dbReference type="CDD" id="cd17478">
    <property type="entry name" value="MFS_FsR"/>
    <property type="match status" value="1"/>
</dbReference>
<feature type="transmembrane region" description="Helical" evidence="4">
    <location>
        <begin position="352"/>
        <end position="370"/>
    </location>
</feature>
<feature type="transmembrane region" description="Helical" evidence="4">
    <location>
        <begin position="295"/>
        <end position="311"/>
    </location>
</feature>
<feature type="transmembrane region" description="Helical" evidence="4">
    <location>
        <begin position="382"/>
        <end position="401"/>
    </location>
</feature>
<feature type="domain" description="Major facilitator superfamily (MFS) profile" evidence="5">
    <location>
        <begin position="25"/>
        <end position="406"/>
    </location>
</feature>
<dbReference type="GO" id="GO:0022857">
    <property type="term" value="F:transmembrane transporter activity"/>
    <property type="evidence" value="ECO:0007669"/>
    <property type="project" value="InterPro"/>
</dbReference>
<dbReference type="PANTHER" id="PTHR43129">
    <property type="entry name" value="FOSMIDOMYCIN RESISTANCE PROTEIN"/>
    <property type="match status" value="1"/>
</dbReference>
<dbReference type="AlphaFoldDB" id="B2IF65"/>
<reference evidence="6 7" key="2">
    <citation type="journal article" date="2010" name="J. Bacteriol.">
        <title>Complete genome sequence of Beijerinckia indica subsp. indica.</title>
        <authorList>
            <person name="Tamas I."/>
            <person name="Dedysh S.N."/>
            <person name="Liesack W."/>
            <person name="Stott M.B."/>
            <person name="Alam M."/>
            <person name="Murrell J.C."/>
            <person name="Dunfield P.F."/>
        </authorList>
    </citation>
    <scope>NUCLEOTIDE SEQUENCE [LARGE SCALE GENOMIC DNA]</scope>
    <source>
        <strain evidence="7">ATCC 9039 / DSM 1715 / NCIMB 8712</strain>
    </source>
</reference>
<evidence type="ECO:0000256" key="1">
    <source>
        <dbReference type="ARBA" id="ARBA00022692"/>
    </source>
</evidence>
<dbReference type="OrthoDB" id="9770492at2"/>
<sequence>MVNPQSPNDQEPMGRSAPQGPQFAVLGAISLCHMLNDTIQSLIVAIYPLLKSSLALSFAQIGLITFVYQLSASLFQPVIGYYTDLKPKPFSLVIGMSCSLMGLLLLSVAPAYGIVLAAVGLIGLGSSVFHPESSRIARLASGGQPGLAQSVFQVGGNFGTAIGPLLAAFIVLPQGRGSLAWFSVLALIAMAFLFRIGLWYGRELVRRKAKARQANVRALPLPKKQVAVSVAILLVLIFSKYFYLASISSYYLFYLIHKFGISPEEAQLRLFIFLGSVAAGTLIGGPIGDRIGRKYVIWGSILGVLPFSLALPHADLFWTAVLTVPIGIILSSAFAAILVYAQDLIPGRTGTVAGLFFGFAFGMGGIGAAVLGGLADSHGIEFVYQLCAWLPAIGLLAMFLPDLREKEPKVKVVTNVTEQASQA</sequence>
<dbReference type="PANTHER" id="PTHR43129:SF1">
    <property type="entry name" value="FOSMIDOMYCIN RESISTANCE PROTEIN"/>
    <property type="match status" value="1"/>
</dbReference>
<feature type="transmembrane region" description="Helical" evidence="4">
    <location>
        <begin position="178"/>
        <end position="200"/>
    </location>
</feature>
<gene>
    <name evidence="6" type="ordered locus">Bind_2007</name>
</gene>
<keyword evidence="1 4" id="KW-0812">Transmembrane</keyword>
<proteinExistence type="predicted"/>
<keyword evidence="3 4" id="KW-0472">Membrane</keyword>
<dbReference type="eggNOG" id="COG2814">
    <property type="taxonomic scope" value="Bacteria"/>
</dbReference>
<name>B2IF65_BEII9</name>
<organism evidence="6 7">
    <name type="scientific">Beijerinckia indica subsp. indica (strain ATCC 9039 / DSM 1715 / NCIMB 8712)</name>
    <dbReference type="NCBI Taxonomy" id="395963"/>
    <lineage>
        <taxon>Bacteria</taxon>
        <taxon>Pseudomonadati</taxon>
        <taxon>Pseudomonadota</taxon>
        <taxon>Alphaproteobacteria</taxon>
        <taxon>Hyphomicrobiales</taxon>
        <taxon>Beijerinckiaceae</taxon>
        <taxon>Beijerinckia</taxon>
    </lineage>
</organism>
<dbReference type="InterPro" id="IPR020846">
    <property type="entry name" value="MFS_dom"/>
</dbReference>
<dbReference type="InterPro" id="IPR036259">
    <property type="entry name" value="MFS_trans_sf"/>
</dbReference>
<dbReference type="KEGG" id="bid:Bind_2007"/>
<dbReference type="PROSITE" id="PS50850">
    <property type="entry name" value="MFS"/>
    <property type="match status" value="1"/>
</dbReference>
<feature type="transmembrane region" description="Helical" evidence="4">
    <location>
        <begin position="103"/>
        <end position="129"/>
    </location>
</feature>
<dbReference type="RefSeq" id="WP_012384986.1">
    <property type="nucleotide sequence ID" value="NC_010581.1"/>
</dbReference>
<evidence type="ECO:0000256" key="2">
    <source>
        <dbReference type="ARBA" id="ARBA00022989"/>
    </source>
</evidence>
<evidence type="ECO:0000256" key="3">
    <source>
        <dbReference type="ARBA" id="ARBA00023136"/>
    </source>
</evidence>